<protein>
    <submittedName>
        <fullName evidence="1">Uncharacterized protein</fullName>
    </submittedName>
</protein>
<dbReference type="SUPFAM" id="SSF51905">
    <property type="entry name" value="FAD/NAD(P)-binding domain"/>
    <property type="match status" value="1"/>
</dbReference>
<dbReference type="PANTHER" id="PTHR43422">
    <property type="entry name" value="THIAMINE THIAZOLE SYNTHASE"/>
    <property type="match status" value="1"/>
</dbReference>
<dbReference type="EMBL" id="CP120682">
    <property type="protein sequence ID" value="WKN35443.1"/>
    <property type="molecule type" value="Genomic_DNA"/>
</dbReference>
<reference evidence="1" key="1">
    <citation type="journal article" date="2023" name="Comput. Struct. Biotechnol. J.">
        <title>Discovery of a novel marine Bacteroidetes with a rich repertoire of carbohydrate-active enzymes.</title>
        <authorList>
            <person name="Chen B."/>
            <person name="Liu G."/>
            <person name="Chen Q."/>
            <person name="Wang H."/>
            <person name="Liu L."/>
            <person name="Tang K."/>
        </authorList>
    </citation>
    <scope>NUCLEOTIDE SEQUENCE</scope>
    <source>
        <strain evidence="1">TK19036</strain>
    </source>
</reference>
<proteinExistence type="predicted"/>
<accession>A0AA49GJX7</accession>
<dbReference type="PANTHER" id="PTHR43422:SF3">
    <property type="entry name" value="THIAMINE THIAZOLE SYNTHASE"/>
    <property type="match status" value="1"/>
</dbReference>
<dbReference type="InterPro" id="IPR036188">
    <property type="entry name" value="FAD/NAD-bd_sf"/>
</dbReference>
<gene>
    <name evidence="1" type="ORF">K4G66_24010</name>
</gene>
<name>A0AA49GJX7_9BACT</name>
<dbReference type="Gene3D" id="3.50.50.60">
    <property type="entry name" value="FAD/NAD(P)-binding domain"/>
    <property type="match status" value="1"/>
</dbReference>
<reference evidence="1" key="2">
    <citation type="journal article" date="2024" name="Antonie Van Leeuwenhoek">
        <title>Roseihalotalea indica gen. nov., sp. nov., a halophilic Bacteroidetes from mesopelagic Southwest Indian Ocean with higher carbohydrate metabolic potential.</title>
        <authorList>
            <person name="Chen B."/>
            <person name="Zhang M."/>
            <person name="Lin D."/>
            <person name="Ye J."/>
            <person name="Tang K."/>
        </authorList>
    </citation>
    <scope>NUCLEOTIDE SEQUENCE</scope>
    <source>
        <strain evidence="1">TK19036</strain>
    </source>
</reference>
<evidence type="ECO:0000313" key="1">
    <source>
        <dbReference type="EMBL" id="WKN35443.1"/>
    </source>
</evidence>
<organism evidence="1">
    <name type="scientific">Roseihalotalea indica</name>
    <dbReference type="NCBI Taxonomy" id="2867963"/>
    <lineage>
        <taxon>Bacteria</taxon>
        <taxon>Pseudomonadati</taxon>
        <taxon>Bacteroidota</taxon>
        <taxon>Cytophagia</taxon>
        <taxon>Cytophagales</taxon>
        <taxon>Catalimonadaceae</taxon>
        <taxon>Roseihalotalea</taxon>
    </lineage>
</organism>
<dbReference type="AlphaFoldDB" id="A0AA49GJX7"/>
<sequence>MDNQQNKSAIVIGASMAGLVTARVLSEHFEKVFLVERDPILNQPESRKGQPQTQHLHALLASGLITLQKYFPDLTDSIKTGGGIVCDAWQSMVWNCYGNYRLPFEVGKQFVFASRPFLEWQVRQRVLGSENLEVLSGYSVDQLLTDEHQQQVTGVQMTNKNSKETAISLQGDLVIDASGRGSRSGKWLKELGYSKPVESKVSCGTGYTTRIYERNPEEPNASKWFFITPEAPKEQRGGGAFPVEGNRWIVSLSGWHGEHAPKDEAGFEAFAKSLPSPDIYNIISRNKPLSNFSVYKYPYSLRRHYEKLTRFPQGYLVLGDAVCSFNPLYGQGMTSAILQAHMLDNLLQKRKGKLANIAKPYFRRISKMIDIPWQSSVLEDFRFPQTTGKKQLGTDFINAYMSHVHRTTHTDAVVSKAFFEVINMIEPPTSLFKPTIVVRVLRNMLNQRSLGTLPQPQMVEA</sequence>